<organism evidence="1">
    <name type="scientific">Cacopsylla melanoneura</name>
    <dbReference type="NCBI Taxonomy" id="428564"/>
    <lineage>
        <taxon>Eukaryota</taxon>
        <taxon>Metazoa</taxon>
        <taxon>Ecdysozoa</taxon>
        <taxon>Arthropoda</taxon>
        <taxon>Hexapoda</taxon>
        <taxon>Insecta</taxon>
        <taxon>Pterygota</taxon>
        <taxon>Neoptera</taxon>
        <taxon>Paraneoptera</taxon>
        <taxon>Hemiptera</taxon>
        <taxon>Sternorrhyncha</taxon>
        <taxon>Psylloidea</taxon>
        <taxon>Psyllidae</taxon>
        <taxon>Psyllinae</taxon>
        <taxon>Cacopsylla</taxon>
    </lineage>
</organism>
<protein>
    <recommendedName>
        <fullName evidence="2">Reverse transcriptase domain-containing protein</fullName>
    </recommendedName>
</protein>
<evidence type="ECO:0000313" key="1">
    <source>
        <dbReference type="EMBL" id="CAG6740237.1"/>
    </source>
</evidence>
<dbReference type="AlphaFoldDB" id="A0A8D8Z3S5"/>
<dbReference type="PANTHER" id="PTHR33332">
    <property type="entry name" value="REVERSE TRANSCRIPTASE DOMAIN-CONTAINING PROTEIN"/>
    <property type="match status" value="1"/>
</dbReference>
<proteinExistence type="predicted"/>
<name>A0A8D8Z3S5_9HEMI</name>
<dbReference type="EMBL" id="HBUF01417861">
    <property type="protein sequence ID" value="CAG6740237.1"/>
    <property type="molecule type" value="Transcribed_RNA"/>
</dbReference>
<accession>A0A8D8Z3S5</accession>
<reference evidence="1" key="1">
    <citation type="submission" date="2021-05" db="EMBL/GenBank/DDBJ databases">
        <authorList>
            <person name="Alioto T."/>
            <person name="Alioto T."/>
            <person name="Gomez Garrido J."/>
        </authorList>
    </citation>
    <scope>NUCLEOTIDE SEQUENCE</scope>
</reference>
<sequence>MGNYKQRSPTGIDFGTSLLFVLYVNDAPEIIKGCTTTLFADDASVIVRTDKDNTEDEIGETLETLNEYFISNNLVENVDKTTIVNYNPTNKQNINQINIQRGNIKLTETHKSKFLGVTIDKKPNFRSHVDDLVKRLSSYTYAIKTISKHVNKKAGIVAYYGYIFSNINYGIIYWGTSNDIDRVFRSQKAAVRAIFGLTSRESCRETFTNGGIMTVPSIYIFQCILFIQKYYEDFFKSAETNHRYKTRGSERKTLTTLKTKYSYIQNSPTQKMISVYNKHLRLTRDKNIPNLKMYLKDFLTKHCLYAITDYMSLREEQQISNQ</sequence>
<evidence type="ECO:0008006" key="2">
    <source>
        <dbReference type="Google" id="ProtNLM"/>
    </source>
</evidence>